<sequence>MDVARVVNHSESSILYIIDPFDADVAQSVPCVKQARASGRTERVRQGKSQREEGQNLNLTVPKRTPTSTRVEFSTVVQSRLWNCNVVAGSRGGRCERTGRESGRDGPTVATGKQQ</sequence>
<feature type="region of interest" description="Disordered" evidence="1">
    <location>
        <begin position="91"/>
        <end position="115"/>
    </location>
</feature>
<feature type="region of interest" description="Disordered" evidence="1">
    <location>
        <begin position="37"/>
        <end position="66"/>
    </location>
</feature>
<reference evidence="3" key="1">
    <citation type="journal article" date="2017" name="Cell">
        <title>Insights into land plant evolution garnered from the Marchantia polymorpha genome.</title>
        <authorList>
            <person name="Bowman J.L."/>
            <person name="Kohchi T."/>
            <person name="Yamato K.T."/>
            <person name="Jenkins J."/>
            <person name="Shu S."/>
            <person name="Ishizaki K."/>
            <person name="Yamaoka S."/>
            <person name="Nishihama R."/>
            <person name="Nakamura Y."/>
            <person name="Berger F."/>
            <person name="Adam C."/>
            <person name="Aki S.S."/>
            <person name="Althoff F."/>
            <person name="Araki T."/>
            <person name="Arteaga-Vazquez M.A."/>
            <person name="Balasubrmanian S."/>
            <person name="Barry K."/>
            <person name="Bauer D."/>
            <person name="Boehm C.R."/>
            <person name="Briginshaw L."/>
            <person name="Caballero-Perez J."/>
            <person name="Catarino B."/>
            <person name="Chen F."/>
            <person name="Chiyoda S."/>
            <person name="Chovatia M."/>
            <person name="Davies K.M."/>
            <person name="Delmans M."/>
            <person name="Demura T."/>
            <person name="Dierschke T."/>
            <person name="Dolan L."/>
            <person name="Dorantes-Acosta A.E."/>
            <person name="Eklund D.M."/>
            <person name="Florent S.N."/>
            <person name="Flores-Sandoval E."/>
            <person name="Fujiyama A."/>
            <person name="Fukuzawa H."/>
            <person name="Galik B."/>
            <person name="Grimanelli D."/>
            <person name="Grimwood J."/>
            <person name="Grossniklaus U."/>
            <person name="Hamada T."/>
            <person name="Haseloff J."/>
            <person name="Hetherington A.J."/>
            <person name="Higo A."/>
            <person name="Hirakawa Y."/>
            <person name="Hundley H.N."/>
            <person name="Ikeda Y."/>
            <person name="Inoue K."/>
            <person name="Inoue S.I."/>
            <person name="Ishida S."/>
            <person name="Jia Q."/>
            <person name="Kakita M."/>
            <person name="Kanazawa T."/>
            <person name="Kawai Y."/>
            <person name="Kawashima T."/>
            <person name="Kennedy M."/>
            <person name="Kinose K."/>
            <person name="Kinoshita T."/>
            <person name="Kohara Y."/>
            <person name="Koide E."/>
            <person name="Komatsu K."/>
            <person name="Kopischke S."/>
            <person name="Kubo M."/>
            <person name="Kyozuka J."/>
            <person name="Lagercrantz U."/>
            <person name="Lin S.S."/>
            <person name="Lindquist E."/>
            <person name="Lipzen A.M."/>
            <person name="Lu C.W."/>
            <person name="De Luna E."/>
            <person name="Martienssen R.A."/>
            <person name="Minamino N."/>
            <person name="Mizutani M."/>
            <person name="Mizutani M."/>
            <person name="Mochizuki N."/>
            <person name="Monte I."/>
            <person name="Mosher R."/>
            <person name="Nagasaki H."/>
            <person name="Nakagami H."/>
            <person name="Naramoto S."/>
            <person name="Nishitani K."/>
            <person name="Ohtani M."/>
            <person name="Okamoto T."/>
            <person name="Okumura M."/>
            <person name="Phillips J."/>
            <person name="Pollak B."/>
            <person name="Reinders A."/>
            <person name="Rovekamp M."/>
            <person name="Sano R."/>
            <person name="Sawa S."/>
            <person name="Schmid M.W."/>
            <person name="Shirakawa M."/>
            <person name="Solano R."/>
            <person name="Spunde A."/>
            <person name="Suetsugu N."/>
            <person name="Sugano S."/>
            <person name="Sugiyama A."/>
            <person name="Sun R."/>
            <person name="Suzuki Y."/>
            <person name="Takenaka M."/>
            <person name="Takezawa D."/>
            <person name="Tomogane H."/>
            <person name="Tsuzuki M."/>
            <person name="Ueda T."/>
            <person name="Umeda M."/>
            <person name="Ward J.M."/>
            <person name="Watanabe Y."/>
            <person name="Yazaki K."/>
            <person name="Yokoyama R."/>
            <person name="Yoshitake Y."/>
            <person name="Yotsui I."/>
            <person name="Zachgo S."/>
            <person name="Schmutz J."/>
        </authorList>
    </citation>
    <scope>NUCLEOTIDE SEQUENCE [LARGE SCALE GENOMIC DNA]</scope>
    <source>
        <strain evidence="3">Tak-1</strain>
    </source>
</reference>
<feature type="compositionally biased region" description="Basic and acidic residues" evidence="1">
    <location>
        <begin position="39"/>
        <end position="54"/>
    </location>
</feature>
<feature type="compositionally biased region" description="Basic and acidic residues" evidence="1">
    <location>
        <begin position="93"/>
        <end position="104"/>
    </location>
</feature>
<proteinExistence type="predicted"/>
<dbReference type="Proteomes" id="UP000244005">
    <property type="component" value="Unassembled WGS sequence"/>
</dbReference>
<organism evidence="2 3">
    <name type="scientific">Marchantia polymorpha</name>
    <name type="common">Common liverwort</name>
    <name type="synonym">Marchantia aquatica</name>
    <dbReference type="NCBI Taxonomy" id="3197"/>
    <lineage>
        <taxon>Eukaryota</taxon>
        <taxon>Viridiplantae</taxon>
        <taxon>Streptophyta</taxon>
        <taxon>Embryophyta</taxon>
        <taxon>Marchantiophyta</taxon>
        <taxon>Marchantiopsida</taxon>
        <taxon>Marchantiidae</taxon>
        <taxon>Marchantiales</taxon>
        <taxon>Marchantiaceae</taxon>
        <taxon>Marchantia</taxon>
    </lineage>
</organism>
<accession>A0A2R6XED5</accession>
<evidence type="ECO:0000313" key="3">
    <source>
        <dbReference type="Proteomes" id="UP000244005"/>
    </source>
</evidence>
<evidence type="ECO:0000256" key="1">
    <source>
        <dbReference type="SAM" id="MobiDB-lite"/>
    </source>
</evidence>
<feature type="compositionally biased region" description="Polar residues" evidence="1">
    <location>
        <begin position="55"/>
        <end position="66"/>
    </location>
</feature>
<dbReference type="Gramene" id="Mp4g23520.1">
    <property type="protein sequence ID" value="Mp4g23520.1.cds1"/>
    <property type="gene ID" value="Mp4g23520"/>
</dbReference>
<protein>
    <submittedName>
        <fullName evidence="2">Uncharacterized protein</fullName>
    </submittedName>
</protein>
<name>A0A2R6XED5_MARPO</name>
<gene>
    <name evidence="2" type="ORF">MARPO_0020s0115</name>
</gene>
<keyword evidence="3" id="KW-1185">Reference proteome</keyword>
<dbReference type="AlphaFoldDB" id="A0A2R6XED5"/>
<evidence type="ECO:0000313" key="2">
    <source>
        <dbReference type="EMBL" id="PTQ44465.1"/>
    </source>
</evidence>
<dbReference type="EMBL" id="KZ772692">
    <property type="protein sequence ID" value="PTQ44465.1"/>
    <property type="molecule type" value="Genomic_DNA"/>
</dbReference>